<feature type="domain" description="Myosin N-terminal SH3-like" evidence="27">
    <location>
        <begin position="27"/>
        <end position="77"/>
    </location>
</feature>
<reference evidence="28" key="2">
    <citation type="submission" date="2025-09" db="UniProtKB">
        <authorList>
            <consortium name="Ensembl"/>
        </authorList>
    </citation>
    <scope>IDENTIFICATION</scope>
</reference>
<dbReference type="GO" id="GO:0009986">
    <property type="term" value="C:cell surface"/>
    <property type="evidence" value="ECO:0007669"/>
    <property type="project" value="Ensembl"/>
</dbReference>
<dbReference type="GeneTree" id="ENSGT00940000155632"/>
<dbReference type="GO" id="GO:0005925">
    <property type="term" value="C:focal adhesion"/>
    <property type="evidence" value="ECO:0007669"/>
    <property type="project" value="Ensembl"/>
</dbReference>
<dbReference type="GO" id="GO:1903923">
    <property type="term" value="P:positive regulation of protein processing in phagocytic vesicle"/>
    <property type="evidence" value="ECO:0007669"/>
    <property type="project" value="Ensembl"/>
</dbReference>
<dbReference type="FunFam" id="4.10.270.10:FF:000001">
    <property type="entry name" value="Myosin heavy chain, non-muscle"/>
    <property type="match status" value="1"/>
</dbReference>
<evidence type="ECO:0000259" key="27">
    <source>
        <dbReference type="PROSITE" id="PS51844"/>
    </source>
</evidence>
<dbReference type="GO" id="GO:0007520">
    <property type="term" value="P:myoblast fusion"/>
    <property type="evidence" value="ECO:0007669"/>
    <property type="project" value="Ensembl"/>
</dbReference>
<feature type="domain" description="Myosin motor" evidence="26">
    <location>
        <begin position="81"/>
        <end position="797"/>
    </location>
</feature>
<dbReference type="PROSITE" id="PS51844">
    <property type="entry name" value="SH3_LIKE"/>
    <property type="match status" value="1"/>
</dbReference>
<dbReference type="GO" id="GO:0060473">
    <property type="term" value="C:cortical granule"/>
    <property type="evidence" value="ECO:0007669"/>
    <property type="project" value="UniProtKB-SubCell"/>
</dbReference>
<dbReference type="Ensembl" id="ENSUPAT00010007093.1">
    <property type="protein sequence ID" value="ENSUPAP00010006203.1"/>
    <property type="gene ID" value="ENSUPAG00010005001.1"/>
</dbReference>
<dbReference type="GO" id="GO:0031032">
    <property type="term" value="P:actomyosin structure organization"/>
    <property type="evidence" value="ECO:0007669"/>
    <property type="project" value="Ensembl"/>
</dbReference>
<keyword evidence="8" id="KW-0133">Cell shape</keyword>
<evidence type="ECO:0000256" key="20">
    <source>
        <dbReference type="ARBA" id="ARBA00058427"/>
    </source>
</evidence>
<evidence type="ECO:0000256" key="7">
    <source>
        <dbReference type="ARBA" id="ARBA00022860"/>
    </source>
</evidence>
<comment type="function">
    <text evidence="20">Cellular myosin that appears to play a role in cytokinesis, cell shape, and specialized functions such as secretion and capping. Required for cortical actin clearance prior to oocyte exocytosis. Promotes cell motility in conjunction with S100A4. During cell spreading, plays an important role in cytoskeleton reorganization, focal contact formation (in the margins but not the central part of spreading cells), and lamellipodial retraction; this function is mechanically antagonized by MYH10.</text>
</comment>
<dbReference type="InterPro" id="IPR008989">
    <property type="entry name" value="Myosin_S1_N"/>
</dbReference>
<evidence type="ECO:0000256" key="10">
    <source>
        <dbReference type="ARBA" id="ARBA00023123"/>
    </source>
</evidence>
<dbReference type="Pfam" id="PF02736">
    <property type="entry name" value="Myosin_N"/>
    <property type="match status" value="1"/>
</dbReference>
<dbReference type="Pfam" id="PF01576">
    <property type="entry name" value="Myosin_tail_1"/>
    <property type="match status" value="1"/>
</dbReference>
<dbReference type="SUPFAM" id="SSF48097">
    <property type="entry name" value="Regulator of G-protein signaling, RGS"/>
    <property type="match status" value="1"/>
</dbReference>
<evidence type="ECO:0000256" key="2">
    <source>
        <dbReference type="ARBA" id="ARBA00004544"/>
    </source>
</evidence>
<evidence type="ECO:0000256" key="17">
    <source>
        <dbReference type="ARBA" id="ARBA00041440"/>
    </source>
</evidence>
<dbReference type="FunFam" id="1.20.5.4820:FF:000002">
    <property type="entry name" value="Myosin heavy chain 10"/>
    <property type="match status" value="1"/>
</dbReference>
<dbReference type="FunFam" id="1.20.5.340:FF:000007">
    <property type="entry name" value="Myosin heavy chain, non-muscle"/>
    <property type="match status" value="1"/>
</dbReference>
<evidence type="ECO:0000256" key="9">
    <source>
        <dbReference type="ARBA" id="ARBA00023054"/>
    </source>
</evidence>
<dbReference type="GO" id="GO:0016604">
    <property type="term" value="C:nuclear body"/>
    <property type="evidence" value="ECO:0007669"/>
    <property type="project" value="Ensembl"/>
</dbReference>
<keyword evidence="5 24" id="KW-0547">Nucleotide-binding</keyword>
<dbReference type="GO" id="GO:0005178">
    <property type="term" value="F:integrin binding"/>
    <property type="evidence" value="ECO:0007669"/>
    <property type="project" value="Ensembl"/>
</dbReference>
<feature type="binding site" evidence="24">
    <location>
        <begin position="174"/>
        <end position="181"/>
    </location>
    <ligand>
        <name>ATP</name>
        <dbReference type="ChEBI" id="CHEBI:30616"/>
    </ligand>
</feature>
<evidence type="ECO:0000313" key="29">
    <source>
        <dbReference type="Proteomes" id="UP000694417"/>
    </source>
</evidence>
<name>A0A8D2H0V7_UROPR</name>
<dbReference type="GO" id="GO:0005516">
    <property type="term" value="F:calmodulin binding"/>
    <property type="evidence" value="ECO:0007669"/>
    <property type="project" value="UniProtKB-KW"/>
</dbReference>
<keyword evidence="29" id="KW-1185">Reference proteome</keyword>
<dbReference type="GO" id="GO:0001778">
    <property type="term" value="P:plasma membrane repair"/>
    <property type="evidence" value="ECO:0007669"/>
    <property type="project" value="Ensembl"/>
</dbReference>
<comment type="subunit">
    <text evidence="21">Myosin is a hexameric protein that consists of 2 heavy chain subunits (MHC), 2 alkali light chain subunits (MLC) and 2 regulatory light chain subunits (MLC-2). Interacts with RASIP1. Interacts with DDR1. Interacts with PDLIM2. Interacts with SVIL. Interacts with HTRA3. Interacts with Myo7a. Interacts with CFAP95. Interacts with LIMCH1; independently of the integration of MYH9 into the myosin complex. Interacts with RAB3A. Interacts with ZBED4. Interacts with S100A4; this interaction increases cell motility.</text>
</comment>
<dbReference type="Gene3D" id="3.30.70.1590">
    <property type="match status" value="1"/>
</dbReference>
<dbReference type="FunFam" id="3.40.850.10:FF:000175">
    <property type="entry name" value="Myosin heavy chain 9"/>
    <property type="match status" value="1"/>
</dbReference>
<evidence type="ECO:0000256" key="11">
    <source>
        <dbReference type="ARBA" id="ARBA00023175"/>
    </source>
</evidence>
<evidence type="ECO:0000256" key="24">
    <source>
        <dbReference type="PROSITE-ProRule" id="PRU00782"/>
    </source>
</evidence>
<dbReference type="GO" id="GO:0005829">
    <property type="term" value="C:cytosol"/>
    <property type="evidence" value="ECO:0007669"/>
    <property type="project" value="Ensembl"/>
</dbReference>
<dbReference type="GO" id="GO:0001701">
    <property type="term" value="P:in utero embryonic development"/>
    <property type="evidence" value="ECO:0007669"/>
    <property type="project" value="Ensembl"/>
</dbReference>
<dbReference type="GO" id="GO:0005819">
    <property type="term" value="C:spindle"/>
    <property type="evidence" value="ECO:0007669"/>
    <property type="project" value="Ensembl"/>
</dbReference>
<dbReference type="GO" id="GO:0005794">
    <property type="term" value="C:Golgi apparatus"/>
    <property type="evidence" value="ECO:0007669"/>
    <property type="project" value="Ensembl"/>
</dbReference>
<dbReference type="GO" id="GO:0000146">
    <property type="term" value="F:microfilament motor activity"/>
    <property type="evidence" value="ECO:0007669"/>
    <property type="project" value="Ensembl"/>
</dbReference>
<evidence type="ECO:0000256" key="13">
    <source>
        <dbReference type="ARBA" id="ARBA00023212"/>
    </source>
</evidence>
<keyword evidence="6 24" id="KW-0067">ATP-binding</keyword>
<dbReference type="GO" id="GO:0001618">
    <property type="term" value="F:virus receptor activity"/>
    <property type="evidence" value="ECO:0007669"/>
    <property type="project" value="Ensembl"/>
</dbReference>
<evidence type="ECO:0000256" key="25">
    <source>
        <dbReference type="SAM" id="MobiDB-lite"/>
    </source>
</evidence>
<dbReference type="PRINTS" id="PR00193">
    <property type="entry name" value="MYOSINHEAVY"/>
</dbReference>
<dbReference type="GO" id="GO:0006509">
    <property type="term" value="P:membrane protein ectodomain proteolysis"/>
    <property type="evidence" value="ECO:0007669"/>
    <property type="project" value="Ensembl"/>
</dbReference>
<dbReference type="InterPro" id="IPR000048">
    <property type="entry name" value="IQ_motif_EF-hand-BS"/>
</dbReference>
<evidence type="ECO:0000256" key="21">
    <source>
        <dbReference type="ARBA" id="ARBA00065028"/>
    </source>
</evidence>
<dbReference type="InterPro" id="IPR004009">
    <property type="entry name" value="SH3_Myosin"/>
</dbReference>
<reference evidence="28" key="1">
    <citation type="submission" date="2025-08" db="UniProtKB">
        <authorList>
            <consortium name="Ensembl"/>
        </authorList>
    </citation>
    <scope>IDENTIFICATION</scope>
</reference>
<evidence type="ECO:0000256" key="15">
    <source>
        <dbReference type="ARBA" id="ARBA00037865"/>
    </source>
</evidence>
<dbReference type="GO" id="GO:0032796">
    <property type="term" value="P:uropod organization"/>
    <property type="evidence" value="ECO:0007669"/>
    <property type="project" value="Ensembl"/>
</dbReference>
<dbReference type="GO" id="GO:0043495">
    <property type="term" value="F:protein-membrane adaptor activity"/>
    <property type="evidence" value="ECO:0007669"/>
    <property type="project" value="Ensembl"/>
</dbReference>
<dbReference type="InterPro" id="IPR036305">
    <property type="entry name" value="RGS_sf"/>
</dbReference>
<dbReference type="InterPro" id="IPR002928">
    <property type="entry name" value="Myosin_tail"/>
</dbReference>
<dbReference type="GO" id="GO:0032418">
    <property type="term" value="P:lysosome localization"/>
    <property type="evidence" value="ECO:0007669"/>
    <property type="project" value="Ensembl"/>
</dbReference>
<keyword evidence="9" id="KW-0175">Coiled coil</keyword>
<dbReference type="GO" id="GO:0008360">
    <property type="term" value="P:regulation of cell shape"/>
    <property type="evidence" value="ECO:0007669"/>
    <property type="project" value="UniProtKB-KW"/>
</dbReference>
<dbReference type="GO" id="GO:1905684">
    <property type="term" value="P:regulation of plasma membrane repair"/>
    <property type="evidence" value="ECO:0007669"/>
    <property type="project" value="Ensembl"/>
</dbReference>
<dbReference type="Gene3D" id="2.30.30.360">
    <property type="entry name" value="Myosin S1 fragment, N-terminal"/>
    <property type="match status" value="1"/>
</dbReference>
<dbReference type="GO" id="GO:0005826">
    <property type="term" value="C:actomyosin contractile ring"/>
    <property type="evidence" value="ECO:0007669"/>
    <property type="project" value="Ensembl"/>
</dbReference>
<dbReference type="FunFam" id="1.20.120.720:FF:000002">
    <property type="entry name" value="Myosin heavy chain 10"/>
    <property type="match status" value="1"/>
</dbReference>
<dbReference type="SUPFAM" id="SSF52540">
    <property type="entry name" value="P-loop containing nucleoside triphosphate hydrolases"/>
    <property type="match status" value="1"/>
</dbReference>
<keyword evidence="10 24" id="KW-0518">Myosin</keyword>
<organism evidence="28 29">
    <name type="scientific">Urocitellus parryii</name>
    <name type="common">Arctic ground squirrel</name>
    <name type="synonym">Spermophilus parryii</name>
    <dbReference type="NCBI Taxonomy" id="9999"/>
    <lineage>
        <taxon>Eukaryota</taxon>
        <taxon>Metazoa</taxon>
        <taxon>Chordata</taxon>
        <taxon>Craniata</taxon>
        <taxon>Vertebrata</taxon>
        <taxon>Euteleostomi</taxon>
        <taxon>Mammalia</taxon>
        <taxon>Eutheria</taxon>
        <taxon>Euarchontoglires</taxon>
        <taxon>Glires</taxon>
        <taxon>Rodentia</taxon>
        <taxon>Sciuromorpha</taxon>
        <taxon>Sciuridae</taxon>
        <taxon>Xerinae</taxon>
        <taxon>Marmotini</taxon>
        <taxon>Urocitellus</taxon>
    </lineage>
</organism>
<dbReference type="GO" id="GO:0032506">
    <property type="term" value="P:cytokinetic process"/>
    <property type="evidence" value="ECO:0007669"/>
    <property type="project" value="Ensembl"/>
</dbReference>
<evidence type="ECO:0000256" key="23">
    <source>
        <dbReference type="ARBA" id="ARBA00083480"/>
    </source>
</evidence>
<dbReference type="Pfam" id="PF00063">
    <property type="entry name" value="Myosin_head"/>
    <property type="match status" value="1"/>
</dbReference>
<dbReference type="GO" id="GO:0006911">
    <property type="term" value="P:phagocytosis, engulfment"/>
    <property type="evidence" value="ECO:0007669"/>
    <property type="project" value="Ensembl"/>
</dbReference>
<keyword evidence="14" id="KW-0968">Cytoplasmic vesicle</keyword>
<dbReference type="GO" id="GO:0001525">
    <property type="term" value="P:angiogenesis"/>
    <property type="evidence" value="ECO:0007669"/>
    <property type="project" value="Ensembl"/>
</dbReference>
<evidence type="ECO:0000256" key="4">
    <source>
        <dbReference type="ARBA" id="ARBA00022490"/>
    </source>
</evidence>
<evidence type="ECO:0000256" key="3">
    <source>
        <dbReference type="ARBA" id="ARBA00008314"/>
    </source>
</evidence>
<dbReference type="GO" id="GO:0098609">
    <property type="term" value="P:cell-cell adhesion"/>
    <property type="evidence" value="ECO:0007669"/>
    <property type="project" value="Ensembl"/>
</dbReference>
<dbReference type="GO" id="GO:0031594">
    <property type="term" value="C:neuromuscular junction"/>
    <property type="evidence" value="ECO:0007669"/>
    <property type="project" value="Ensembl"/>
</dbReference>
<sequence length="1981" mass="229242">MAQQAADKYLYVDKNFINNPLAQADWAAKKLVWVPSDKSGFEPASLKEEVGEEAIVELVENGKKVKVNKDDIQKMNPPKFSKVEDMAELTCLNEASVLHNLKERYYSGLIYTYSGLFCVVINPYKNLPIYSEEIVEMYKGKKRHEMPPHIYAITDTAYRSMMQDREDQSILCTGESGAGKTENTKKVIQYLAHVASSHKSKKDQGELERQLLQANPILEAFGNAKTVKNDNSSRFGKFIRINFDVNGYIVGANIETYLLEKSRAIRQAKEERTFHIFYYLLSGAGEHLKTDLLLEPYNKYRFLSNGHVTIPGQQDKDMFQETMEAMRIMGIPEDEQMGLLRVISGVLQLGNIVFKKERNTDQASMPDNTAAQKVSHLLGINVTDFTRGILTPRIKVGRDYVQKAQTKEQADFAIEALAKATYERMFRWLVLRINKALDKTKRQGASFIGILDIAGFEIFDLNSFEQLCINYTNEKLQQLFNHTMFILEQEEYQREGIEWNFIDFGLDLQPCIDLIEKPAGPPGILALLDEECWFPKATDKSFVEKVVQEQGTHPKFQKPKQLKDKADFCIIHYAGKVDYKADEWLMKNMDPLNDNIATLLHQSSDKFVSELWKDEMQRTQRAYFYHRFPILHLESVDRIIGLDQVAGMSETALPGAFKTRKGMFRTVGQLYKEQLAKLMATLRNTNPNFVRCIIPNHEKKAGKLDPHLVLDQLRCNGVLEGIRICRQGFPNRVVFQEFRQRYEILTPNSIPKGFMDGKQACVLMIKALELDSNLYRIGQSKVFFRAGVLAHLEEERDLKITDVIIGFQACCRGYLARKAFAKRQQQLTAMKVLQRNCAAYLKLRNWQWWRLFTKVKPLLQVSRQEEEMMAKEEELVKVREKQLAAENRLTEMETLQSQLMAEKLQLQEQLQAETELCAEAEELRARLTAKKQELEEICHDLEARVEEEEERCQHLQAEKKKMQQNIQELEEQLEEEESARQKLQLEKVTTEAKLKKLEEDQIIMEDQNCKLAKEKKLLEDRIAEFTTNLMEEEEKSKSLAKLKNKHEAMITDLEERLRREEKQRQELEKTRRKLEGDSTDLSDQIAELQAQIAELKMQLAKKEEELQAALARVEEEAAQKNMALKKIRELESQISELQEDLESERAFRNKAEKQKRDLGEELEALKTELEDTLDSTAAQQELRSKREQEVNILKKTLEEEAKTHEAQIQEMRQKHSQAVEELAEQLEQTKRVKATLEKAKQTLESERGELANEVKALQQGKGDSEHRRKKVEAQLQELQVKFNEGERVRTELADKVTKLQVELDNVTGLLNQSDSKSSKLTKDFSALESQLQDTQELLQEENRQKLGLSTKLKQVEDEKSSLKEQLEEEEEARRTLEKQIATLQAQVTDMKKKMEDGVGCLETAEEAKRKLQKDLEGLSQRHEEKVAAYDKLEKTKTRLQQELDDLLVDLDHQRQSVSNLEKKQKKFDQLLAEEKTISAKYAEERDRAEAEAREKETKALSLARALEEAMEQKAELERLNKQFRTEMEDLMSSKDDVGKSVHELEKSKRALEQQVEEMKTQLEELEDELQATEDAKLRLEVNLQAMKAQFERDLLGRDEQSEEKKKQLVRQVREMEAELEDERKQRSMAVAARKKLEMDLKDLEAHIDTANKNREEAIKQLRKLQAQMKDCMRELEDTRASREEILAQAKENEKKLKSMEAEMMQLQEDLAAAERAKRQAQQERDELADEIANSSGKGALALEEKRRLEARIAQLEEELEEEQGNTELINDRLKKANLQIDQINTDLNLERSHAQKNENARQQLERQNKELKVKLQEMEGTVKSKYKASITALEAKIAQLEEQLDNETKERQAACKQVRRAEKKLKDVLLQVDDERRNAEQYKDQADKASTRLKQLKRQLEEAEEEAQRANASRRKLQRELEDATETADAMNREVSSLKNKLRRGDLPFVVPRRMARKGTGDCSDEELDGKADGAEAKPAE</sequence>
<keyword evidence="4" id="KW-0963">Cytoplasm</keyword>
<feature type="region of interest" description="Disordered" evidence="25">
    <location>
        <begin position="1056"/>
        <end position="1078"/>
    </location>
</feature>
<feature type="compositionally biased region" description="Basic and acidic residues" evidence="25">
    <location>
        <begin position="1056"/>
        <end position="1076"/>
    </location>
</feature>
<evidence type="ECO:0000256" key="16">
    <source>
        <dbReference type="ARBA" id="ARBA00039816"/>
    </source>
</evidence>
<dbReference type="GO" id="GO:0000212">
    <property type="term" value="P:meiotic spindle organization"/>
    <property type="evidence" value="ECO:0007669"/>
    <property type="project" value="Ensembl"/>
</dbReference>
<dbReference type="GO" id="GO:0001768">
    <property type="term" value="P:establishment of T cell polarity"/>
    <property type="evidence" value="ECO:0007669"/>
    <property type="project" value="Ensembl"/>
</dbReference>
<dbReference type="FunFam" id="2.30.30.360:FF:000001">
    <property type="entry name" value="Myosin heavy chain"/>
    <property type="match status" value="1"/>
</dbReference>
<feature type="region of interest" description="Disordered" evidence="25">
    <location>
        <begin position="1898"/>
        <end position="1939"/>
    </location>
</feature>
<dbReference type="FunFam" id="3.30.70.1590:FF:000001">
    <property type="entry name" value="Myosin heavy chain"/>
    <property type="match status" value="1"/>
</dbReference>
<keyword evidence="13" id="KW-0206">Cytoskeleton</keyword>
<dbReference type="GO" id="GO:0030224">
    <property type="term" value="P:monocyte differentiation"/>
    <property type="evidence" value="ECO:0007669"/>
    <property type="project" value="Ensembl"/>
</dbReference>
<dbReference type="Gene3D" id="6.10.250.2420">
    <property type="match status" value="1"/>
</dbReference>
<dbReference type="GO" id="GO:0015031">
    <property type="term" value="P:protein transport"/>
    <property type="evidence" value="ECO:0007669"/>
    <property type="project" value="Ensembl"/>
</dbReference>
<dbReference type="GO" id="GO:0005903">
    <property type="term" value="C:brush border"/>
    <property type="evidence" value="ECO:0007669"/>
    <property type="project" value="Ensembl"/>
</dbReference>
<evidence type="ECO:0000259" key="26">
    <source>
        <dbReference type="PROSITE" id="PS51456"/>
    </source>
</evidence>
<protein>
    <recommendedName>
        <fullName evidence="16">Myosin-9</fullName>
    </recommendedName>
    <alternativeName>
        <fullName evidence="22">Cellular myosin heavy chain, type A</fullName>
    </alternativeName>
    <alternativeName>
        <fullName evidence="17">Myosin heavy chain 9</fullName>
    </alternativeName>
    <alternativeName>
        <fullName evidence="18">Myosin heavy chain, non-muscle IIa</fullName>
    </alternativeName>
    <alternativeName>
        <fullName evidence="23">Non-muscle myosin heavy chain A</fullName>
    </alternativeName>
    <alternativeName>
        <fullName evidence="19">Non-muscle myosin heavy chain IIa</fullName>
    </alternativeName>
</protein>
<dbReference type="FunFam" id="1.20.5.340:FF:000008">
    <property type="entry name" value="Myosin heavy chain 11"/>
    <property type="match status" value="1"/>
</dbReference>
<dbReference type="GO" id="GO:0001726">
    <property type="term" value="C:ruffle"/>
    <property type="evidence" value="ECO:0007669"/>
    <property type="project" value="Ensembl"/>
</dbReference>
<dbReference type="GO" id="GO:0019904">
    <property type="term" value="F:protein domain specific binding"/>
    <property type="evidence" value="ECO:0007669"/>
    <property type="project" value="Ensembl"/>
</dbReference>
<evidence type="ECO:0000256" key="18">
    <source>
        <dbReference type="ARBA" id="ARBA00042289"/>
    </source>
</evidence>
<dbReference type="GO" id="GO:1903919">
    <property type="term" value="P:negative regulation of actin filament severing"/>
    <property type="evidence" value="ECO:0007669"/>
    <property type="project" value="Ensembl"/>
</dbReference>
<keyword evidence="11 24" id="KW-0505">Motor protein</keyword>
<comment type="similarity">
    <text evidence="3 24">Belongs to the TRAFAC class myosin-kinesin ATPase superfamily. Myosin family.</text>
</comment>
<evidence type="ECO:0000256" key="19">
    <source>
        <dbReference type="ARBA" id="ARBA00043098"/>
    </source>
</evidence>
<dbReference type="FunFam" id="1.20.5.340:FF:000009">
    <property type="entry name" value="myosin-11 isoform X2"/>
    <property type="match status" value="1"/>
</dbReference>
<dbReference type="Gene3D" id="4.10.270.10">
    <property type="entry name" value="Myosin, subunit A"/>
    <property type="match status" value="1"/>
</dbReference>
<dbReference type="GO" id="GO:0009898">
    <property type="term" value="C:cytoplasmic side of plasma membrane"/>
    <property type="evidence" value="ECO:0007669"/>
    <property type="project" value="Ensembl"/>
</dbReference>
<evidence type="ECO:0000256" key="12">
    <source>
        <dbReference type="ARBA" id="ARBA00023203"/>
    </source>
</evidence>
<dbReference type="InterPro" id="IPR027417">
    <property type="entry name" value="P-loop_NTPase"/>
</dbReference>
<dbReference type="GO" id="GO:0060327">
    <property type="term" value="P:cytoplasmic actin-based contraction involved in cell motility"/>
    <property type="evidence" value="ECO:0007669"/>
    <property type="project" value="Ensembl"/>
</dbReference>
<evidence type="ECO:0000256" key="22">
    <source>
        <dbReference type="ARBA" id="ARBA00079648"/>
    </source>
</evidence>
<dbReference type="GO" id="GO:0051295">
    <property type="term" value="P:establishment of meiotic spindle localization"/>
    <property type="evidence" value="ECO:0007669"/>
    <property type="project" value="Ensembl"/>
</dbReference>
<dbReference type="Proteomes" id="UP000694417">
    <property type="component" value="Unplaced"/>
</dbReference>
<dbReference type="GO" id="GO:0043531">
    <property type="term" value="F:ADP binding"/>
    <property type="evidence" value="ECO:0007669"/>
    <property type="project" value="Ensembl"/>
</dbReference>
<feature type="compositionally biased region" description="Basic and acidic residues" evidence="25">
    <location>
        <begin position="1969"/>
        <end position="1981"/>
    </location>
</feature>
<evidence type="ECO:0000256" key="8">
    <source>
        <dbReference type="ARBA" id="ARBA00022960"/>
    </source>
</evidence>
<keyword evidence="7" id="KW-0112">Calmodulin-binding</keyword>
<dbReference type="PANTHER" id="PTHR45615:SF16">
    <property type="entry name" value="MYOSIN-9"/>
    <property type="match status" value="1"/>
</dbReference>
<dbReference type="Gene3D" id="1.10.10.820">
    <property type="match status" value="1"/>
</dbReference>
<dbReference type="SMART" id="SM00015">
    <property type="entry name" value="IQ"/>
    <property type="match status" value="1"/>
</dbReference>
<feature type="region of interest" description="Disordered" evidence="25">
    <location>
        <begin position="1953"/>
        <end position="1981"/>
    </location>
</feature>
<evidence type="ECO:0000256" key="6">
    <source>
        <dbReference type="ARBA" id="ARBA00022840"/>
    </source>
</evidence>
<proteinExistence type="inferred from homology"/>
<dbReference type="GO" id="GO:0016460">
    <property type="term" value="C:myosin II complex"/>
    <property type="evidence" value="ECO:0007669"/>
    <property type="project" value="Ensembl"/>
</dbReference>
<dbReference type="PANTHER" id="PTHR45615">
    <property type="entry name" value="MYOSIN HEAVY CHAIN, NON-MUSCLE"/>
    <property type="match status" value="1"/>
</dbReference>
<dbReference type="SUPFAM" id="SSF90257">
    <property type="entry name" value="Myosin rod fragments"/>
    <property type="match status" value="5"/>
</dbReference>
<evidence type="ECO:0000313" key="28">
    <source>
        <dbReference type="Ensembl" id="ENSUPAP00010006203.1"/>
    </source>
</evidence>
<evidence type="ECO:0000256" key="1">
    <source>
        <dbReference type="ARBA" id="ARBA00004245"/>
    </source>
</evidence>
<evidence type="ECO:0000256" key="5">
    <source>
        <dbReference type="ARBA" id="ARBA00022741"/>
    </source>
</evidence>
<dbReference type="GO" id="GO:0005524">
    <property type="term" value="F:ATP binding"/>
    <property type="evidence" value="ECO:0007669"/>
    <property type="project" value="UniProtKB-UniRule"/>
</dbReference>
<dbReference type="Gene3D" id="3.40.850.10">
    <property type="entry name" value="Kinesin motor domain"/>
    <property type="match status" value="1"/>
</dbReference>
<keyword evidence="12 24" id="KW-0009">Actin-binding</keyword>
<dbReference type="Gene3D" id="1.20.120.720">
    <property type="entry name" value="Myosin VI head, motor domain, U50 subdomain"/>
    <property type="match status" value="1"/>
</dbReference>
<dbReference type="GO" id="GO:0035987">
    <property type="term" value="P:endodermal cell differentiation"/>
    <property type="evidence" value="ECO:0007669"/>
    <property type="project" value="Ensembl"/>
</dbReference>
<dbReference type="GO" id="GO:0051015">
    <property type="term" value="F:actin filament binding"/>
    <property type="evidence" value="ECO:0007669"/>
    <property type="project" value="Ensembl"/>
</dbReference>
<comment type="subcellular location">
    <subcellularLocation>
        <location evidence="2">Cytoplasm</location>
        <location evidence="2">Cell cortex</location>
    </subcellularLocation>
    <subcellularLocation>
        <location evidence="1">Cytoplasm</location>
        <location evidence="1">Cytoskeleton</location>
    </subcellularLocation>
    <subcellularLocation>
        <location evidence="15">Cytoplasmic vesicle</location>
        <location evidence="15">Secretory vesicle</location>
        <location evidence="15">Cortical granule</location>
    </subcellularLocation>
</comment>
<dbReference type="GO" id="GO:0097513">
    <property type="term" value="C:myosin II filament"/>
    <property type="evidence" value="ECO:0007669"/>
    <property type="project" value="Ensembl"/>
</dbReference>
<dbReference type="GO" id="GO:0001772">
    <property type="term" value="C:immunological synapse"/>
    <property type="evidence" value="ECO:0007669"/>
    <property type="project" value="Ensembl"/>
</dbReference>
<dbReference type="InterPro" id="IPR001609">
    <property type="entry name" value="Myosin_head_motor_dom-like"/>
</dbReference>
<dbReference type="GO" id="GO:0005912">
    <property type="term" value="C:adherens junction"/>
    <property type="evidence" value="ECO:0007669"/>
    <property type="project" value="Ensembl"/>
</dbReference>
<dbReference type="GO" id="GO:0042803">
    <property type="term" value="F:protein homodimerization activity"/>
    <property type="evidence" value="ECO:0007669"/>
    <property type="project" value="Ensembl"/>
</dbReference>
<dbReference type="GO" id="GO:0030220">
    <property type="term" value="P:platelet formation"/>
    <property type="evidence" value="ECO:0007669"/>
    <property type="project" value="Ensembl"/>
</dbReference>
<dbReference type="GO" id="GO:0001931">
    <property type="term" value="C:uropod"/>
    <property type="evidence" value="ECO:0007669"/>
    <property type="project" value="Ensembl"/>
</dbReference>
<feature type="region of interest" description="Actin-binding" evidence="24">
    <location>
        <begin position="675"/>
        <end position="697"/>
    </location>
</feature>
<dbReference type="Gene3D" id="1.20.58.530">
    <property type="match status" value="1"/>
</dbReference>
<dbReference type="GO" id="GO:0060471">
    <property type="term" value="P:cortical granule exocytosis"/>
    <property type="evidence" value="ECO:0007669"/>
    <property type="project" value="Ensembl"/>
</dbReference>
<dbReference type="SMART" id="SM00242">
    <property type="entry name" value="MYSc"/>
    <property type="match status" value="1"/>
</dbReference>
<dbReference type="GO" id="GO:0032154">
    <property type="term" value="C:cleavage furrow"/>
    <property type="evidence" value="ECO:0007669"/>
    <property type="project" value="Ensembl"/>
</dbReference>
<dbReference type="FunFam" id="1.10.10.820:FF:000002">
    <property type="entry name" value="Myosin heavy chain 10"/>
    <property type="match status" value="1"/>
</dbReference>
<dbReference type="GO" id="GO:0001725">
    <property type="term" value="C:stress fiber"/>
    <property type="evidence" value="ECO:0007669"/>
    <property type="project" value="Ensembl"/>
</dbReference>
<accession>A0A8D2H0V7</accession>
<dbReference type="PROSITE" id="PS50096">
    <property type="entry name" value="IQ"/>
    <property type="match status" value="1"/>
</dbReference>
<dbReference type="GO" id="GO:0043534">
    <property type="term" value="P:blood vessel endothelial cell migration"/>
    <property type="evidence" value="ECO:0007669"/>
    <property type="project" value="Ensembl"/>
</dbReference>
<dbReference type="PROSITE" id="PS51456">
    <property type="entry name" value="MYOSIN_MOTOR"/>
    <property type="match status" value="1"/>
</dbReference>
<evidence type="ECO:0000256" key="14">
    <source>
        <dbReference type="ARBA" id="ARBA00023329"/>
    </source>
</evidence>
<gene>
    <name evidence="28" type="primary">MYH9</name>
</gene>
<dbReference type="InterPro" id="IPR036961">
    <property type="entry name" value="Kinesin_motor_dom_sf"/>
</dbReference>
<dbReference type="Gene3D" id="1.20.5.340">
    <property type="match status" value="4"/>
</dbReference>
<dbReference type="GO" id="GO:0008180">
    <property type="term" value="C:COP9 signalosome"/>
    <property type="evidence" value="ECO:0007669"/>
    <property type="project" value="Ensembl"/>
</dbReference>